<dbReference type="GO" id="GO:0016593">
    <property type="term" value="C:Cdc73/Paf1 complex"/>
    <property type="evidence" value="ECO:0007669"/>
    <property type="project" value="InterPro"/>
</dbReference>
<feature type="compositionally biased region" description="Basic and acidic residues" evidence="1">
    <location>
        <begin position="8"/>
        <end position="21"/>
    </location>
</feature>
<dbReference type="AlphaFoldDB" id="A0A7S1HXY6"/>
<feature type="region of interest" description="Disordered" evidence="1">
    <location>
        <begin position="83"/>
        <end position="119"/>
    </location>
</feature>
<dbReference type="InterPro" id="IPR007149">
    <property type="entry name" value="Leo1"/>
</dbReference>
<dbReference type="GO" id="GO:0006368">
    <property type="term" value="P:transcription elongation by RNA polymerase II"/>
    <property type="evidence" value="ECO:0007669"/>
    <property type="project" value="InterPro"/>
</dbReference>
<accession>A0A7S1HXY6</accession>
<dbReference type="PANTHER" id="PTHR23146">
    <property type="entry name" value="LEO1 PROTEIN"/>
    <property type="match status" value="1"/>
</dbReference>
<dbReference type="GO" id="GO:0032968">
    <property type="term" value="P:positive regulation of transcription elongation by RNA polymerase II"/>
    <property type="evidence" value="ECO:0007669"/>
    <property type="project" value="TreeGrafter"/>
</dbReference>
<name>A0A7S1HXY6_9EUGL</name>
<dbReference type="PANTHER" id="PTHR23146:SF0">
    <property type="entry name" value="RNA POLYMERASE-ASSOCIATED PROTEIN LEO1"/>
    <property type="match status" value="1"/>
</dbReference>
<organism evidence="2">
    <name type="scientific">Eutreptiella gymnastica</name>
    <dbReference type="NCBI Taxonomy" id="73025"/>
    <lineage>
        <taxon>Eukaryota</taxon>
        <taxon>Discoba</taxon>
        <taxon>Euglenozoa</taxon>
        <taxon>Euglenida</taxon>
        <taxon>Spirocuta</taxon>
        <taxon>Euglenophyceae</taxon>
        <taxon>Eutreptiales</taxon>
        <taxon>Eutreptiaceae</taxon>
        <taxon>Eutreptiella</taxon>
    </lineage>
</organism>
<feature type="compositionally biased region" description="Acidic residues" evidence="1">
    <location>
        <begin position="97"/>
        <end position="106"/>
    </location>
</feature>
<gene>
    <name evidence="2" type="ORF">EGYM00392_LOCUS5841</name>
</gene>
<dbReference type="Pfam" id="PF04004">
    <property type="entry name" value="Leo1"/>
    <property type="match status" value="1"/>
</dbReference>
<evidence type="ECO:0000313" key="2">
    <source>
        <dbReference type="EMBL" id="CAD8994786.1"/>
    </source>
</evidence>
<proteinExistence type="predicted"/>
<feature type="region of interest" description="Disordered" evidence="1">
    <location>
        <begin position="1"/>
        <end position="62"/>
    </location>
</feature>
<protein>
    <recommendedName>
        <fullName evidence="3">RNA polymerase-associated protein LEO1</fullName>
    </recommendedName>
</protein>
<dbReference type="GO" id="GO:1990269">
    <property type="term" value="F:RNA polymerase II C-terminal domain phosphoserine binding"/>
    <property type="evidence" value="ECO:0007669"/>
    <property type="project" value="TreeGrafter"/>
</dbReference>
<sequence>MQDTILDVQREEGAPEAERAEAGATGADTTDTVAEDEGQADMSKDAAKEDEDANSGNVADDYDGLAVFERGVADMAAEAATNEELNQAKVAARLQETDQDGEDDAKEGENSQWQEIFPDEDEDEDAVLAGEMTYGSLFGEEADEEDADLDMLAVDPALQLEDMPALSMENLFGEEEGEALPRTDLADLDIAHTATELEIPKMPRLSAEDRQQLYYVKIPQALSFEESPYDPAMLHRELERSRDRVITPDNVVRWRHAADGEETAVQSNARIVQWDNGDMHLFVGKEVYDISKHPMFNDNYCMFARGPDGTHMYQQKYNMSMRIRTNLTKKSNAAELISRKIKNTFIKRVQSRELRMGLTDRPGTLPEKQQQEIDRMQRKRDRLMMEARGPTAIPDGDDDAEDVERMRRLTQIKRTHVQADQSEDVVL</sequence>
<dbReference type="EMBL" id="HBGA01015179">
    <property type="protein sequence ID" value="CAD8994786.1"/>
    <property type="molecule type" value="Transcribed_RNA"/>
</dbReference>
<evidence type="ECO:0008006" key="3">
    <source>
        <dbReference type="Google" id="ProtNLM"/>
    </source>
</evidence>
<feature type="compositionally biased region" description="Low complexity" evidence="1">
    <location>
        <begin position="22"/>
        <end position="32"/>
    </location>
</feature>
<evidence type="ECO:0000256" key="1">
    <source>
        <dbReference type="SAM" id="MobiDB-lite"/>
    </source>
</evidence>
<reference evidence="2" key="1">
    <citation type="submission" date="2021-01" db="EMBL/GenBank/DDBJ databases">
        <authorList>
            <person name="Corre E."/>
            <person name="Pelletier E."/>
            <person name="Niang G."/>
            <person name="Scheremetjew M."/>
            <person name="Finn R."/>
            <person name="Kale V."/>
            <person name="Holt S."/>
            <person name="Cochrane G."/>
            <person name="Meng A."/>
            <person name="Brown T."/>
            <person name="Cohen L."/>
        </authorList>
    </citation>
    <scope>NUCLEOTIDE SEQUENCE</scope>
    <source>
        <strain evidence="2">NIES-381</strain>
    </source>
</reference>